<dbReference type="Proteomes" id="UP000480943">
    <property type="component" value="Unassembled WGS sequence"/>
</dbReference>
<keyword evidence="1" id="KW-0812">Transmembrane</keyword>
<keyword evidence="1" id="KW-1133">Transmembrane helix</keyword>
<feature type="transmembrane region" description="Helical" evidence="1">
    <location>
        <begin position="24"/>
        <end position="45"/>
    </location>
</feature>
<name>A0A1C3DLQ2_PHODD</name>
<evidence type="ECO:0000313" key="2">
    <source>
        <dbReference type="EMBL" id="KAB1182847.1"/>
    </source>
</evidence>
<reference evidence="2 4" key="1">
    <citation type="submission" date="2019-09" db="EMBL/GenBank/DDBJ databases">
        <title>Photobacterium damselae subsp. damselae CDC-2227-81, a human clinical isolate.</title>
        <authorList>
            <person name="Osorio C.R."/>
        </authorList>
    </citation>
    <scope>NUCLEOTIDE SEQUENCE [LARGE SCALE GENOMIC DNA]</scope>
    <source>
        <strain evidence="2 4">CDC-2227-81</strain>
    </source>
</reference>
<dbReference type="KEGG" id="pds:CAY62_16860"/>
<evidence type="ECO:0000256" key="1">
    <source>
        <dbReference type="SAM" id="Phobius"/>
    </source>
</evidence>
<dbReference type="AlphaFoldDB" id="A0A1C3DLQ2"/>
<dbReference type="GeneID" id="93399392"/>
<dbReference type="Proteomes" id="UP000533429">
    <property type="component" value="Unassembled WGS sequence"/>
</dbReference>
<evidence type="ECO:0000313" key="5">
    <source>
        <dbReference type="Proteomes" id="UP000533429"/>
    </source>
</evidence>
<evidence type="ECO:0000313" key="4">
    <source>
        <dbReference type="Proteomes" id="UP000480943"/>
    </source>
</evidence>
<sequence length="88" mass="9748">MVINHSTKLPTHQPNTFFMALKGVWNFAVAYVALSSCIYILYGAVTKDLWGLGNYNNLIIAIIIPVLCLIELKFGVISSSVAKIFTKK</sequence>
<evidence type="ECO:0000313" key="3">
    <source>
        <dbReference type="EMBL" id="NVP01000.1"/>
    </source>
</evidence>
<dbReference type="EMBL" id="VZUQ01000037">
    <property type="protein sequence ID" value="KAB1182847.1"/>
    <property type="molecule type" value="Genomic_DNA"/>
</dbReference>
<organism evidence="2 4">
    <name type="scientific">Photobacterium damselae subsp. damselae</name>
    <name type="common">Listonella damsela</name>
    <dbReference type="NCBI Taxonomy" id="85581"/>
    <lineage>
        <taxon>Bacteria</taxon>
        <taxon>Pseudomonadati</taxon>
        <taxon>Pseudomonadota</taxon>
        <taxon>Gammaproteobacteria</taxon>
        <taxon>Vibrionales</taxon>
        <taxon>Vibrionaceae</taxon>
        <taxon>Photobacterium</taxon>
    </lineage>
</organism>
<comment type="caution">
    <text evidence="2">The sequence shown here is derived from an EMBL/GenBank/DDBJ whole genome shotgun (WGS) entry which is preliminary data.</text>
</comment>
<keyword evidence="1" id="KW-0472">Membrane</keyword>
<accession>A0A1C3DLQ2</accession>
<reference evidence="3 5" key="2">
    <citation type="submission" date="2020-06" db="EMBL/GenBank/DDBJ databases">
        <title>Photobacterium damselae subsp. damselae comparative genomics.</title>
        <authorList>
            <person name="Osorio C.R."/>
        </authorList>
    </citation>
    <scope>NUCLEOTIDE SEQUENCE [LARGE SCALE GENOMIC DNA]</scope>
    <source>
        <strain evidence="3 5">TW250/03</strain>
    </source>
</reference>
<proteinExistence type="predicted"/>
<protein>
    <submittedName>
        <fullName evidence="2">Uncharacterized protein</fullName>
    </submittedName>
</protein>
<dbReference type="EMBL" id="JABXOR010000767">
    <property type="protein sequence ID" value="NVP01000.1"/>
    <property type="molecule type" value="Genomic_DNA"/>
</dbReference>
<dbReference type="RefSeq" id="WP_036765517.1">
    <property type="nucleotide sequence ID" value="NZ_AP026781.1"/>
</dbReference>
<feature type="transmembrane region" description="Helical" evidence="1">
    <location>
        <begin position="57"/>
        <end position="82"/>
    </location>
</feature>
<gene>
    <name evidence="2" type="ORF">F6450_05800</name>
    <name evidence="3" type="ORF">HWA77_12330</name>
</gene>